<reference evidence="2 3" key="1">
    <citation type="journal article" date="2016" name="Nat. Commun.">
        <title>Thousands of microbial genomes shed light on interconnected biogeochemical processes in an aquifer system.</title>
        <authorList>
            <person name="Anantharaman K."/>
            <person name="Brown C.T."/>
            <person name="Hug L.A."/>
            <person name="Sharon I."/>
            <person name="Castelle C.J."/>
            <person name="Probst A.J."/>
            <person name="Thomas B.C."/>
            <person name="Singh A."/>
            <person name="Wilkins M.J."/>
            <person name="Karaoz U."/>
            <person name="Brodie E.L."/>
            <person name="Williams K.H."/>
            <person name="Hubbard S.S."/>
            <person name="Banfield J.F."/>
        </authorList>
    </citation>
    <scope>NUCLEOTIDE SEQUENCE [LARGE SCALE GENOMIC DNA]</scope>
</reference>
<evidence type="ECO:0000256" key="1">
    <source>
        <dbReference type="SAM" id="MobiDB-lite"/>
    </source>
</evidence>
<dbReference type="AlphaFoldDB" id="A0A1F5SJV3"/>
<sequence length="189" mass="21905">MLYAIRLYMNKFEEIDQVPEHTPPKPKTEKHDDASLKQGFGHEPYQKTSAELARIDEIHRQLWEEHTEQILSAEQPTTKNPTEIEVINGEPYHVEYVPKEDIYPAYGYGGGNSALVRQDLPPRVKKFVKAHELYHCRDKATWGGWVGREIRANSMCGLKDPIGLIATAWKTLTDVDRIKFYMKRMKEGH</sequence>
<evidence type="ECO:0000313" key="2">
    <source>
        <dbReference type="EMBL" id="OGF26939.1"/>
    </source>
</evidence>
<organism evidence="2 3">
    <name type="scientific">Candidatus Falkowbacteria bacterium RIFOXYA2_FULL_47_9</name>
    <dbReference type="NCBI Taxonomy" id="1797995"/>
    <lineage>
        <taxon>Bacteria</taxon>
        <taxon>Candidatus Falkowiibacteriota</taxon>
    </lineage>
</organism>
<evidence type="ECO:0000313" key="3">
    <source>
        <dbReference type="Proteomes" id="UP000178925"/>
    </source>
</evidence>
<feature type="compositionally biased region" description="Basic and acidic residues" evidence="1">
    <location>
        <begin position="16"/>
        <end position="35"/>
    </location>
</feature>
<proteinExistence type="predicted"/>
<dbReference type="STRING" id="1797995.A2242_02900"/>
<dbReference type="EMBL" id="MFGC01000030">
    <property type="protein sequence ID" value="OGF26939.1"/>
    <property type="molecule type" value="Genomic_DNA"/>
</dbReference>
<name>A0A1F5SJV3_9BACT</name>
<protein>
    <submittedName>
        <fullName evidence="2">Uncharacterized protein</fullName>
    </submittedName>
</protein>
<gene>
    <name evidence="2" type="ORF">A2242_02900</name>
</gene>
<dbReference type="Proteomes" id="UP000178925">
    <property type="component" value="Unassembled WGS sequence"/>
</dbReference>
<comment type="caution">
    <text evidence="2">The sequence shown here is derived from an EMBL/GenBank/DDBJ whole genome shotgun (WGS) entry which is preliminary data.</text>
</comment>
<feature type="region of interest" description="Disordered" evidence="1">
    <location>
        <begin position="16"/>
        <end position="41"/>
    </location>
</feature>
<accession>A0A1F5SJV3</accession>